<feature type="domain" description="(S)-ureidoglycine aminohydrolase cupin" evidence="1">
    <location>
        <begin position="39"/>
        <end position="105"/>
    </location>
</feature>
<evidence type="ECO:0000313" key="3">
    <source>
        <dbReference type="Proteomes" id="UP000550729"/>
    </source>
</evidence>
<proteinExistence type="predicted"/>
<evidence type="ECO:0000313" key="2">
    <source>
        <dbReference type="EMBL" id="NMO03057.1"/>
    </source>
</evidence>
<dbReference type="InterPro" id="IPR014710">
    <property type="entry name" value="RmlC-like_jellyroll"/>
</dbReference>
<gene>
    <name evidence="2" type="ORF">HH308_17730</name>
</gene>
<dbReference type="EMBL" id="JABBNB010000019">
    <property type="protein sequence ID" value="NMO03057.1"/>
    <property type="molecule type" value="Genomic_DNA"/>
</dbReference>
<keyword evidence="3" id="KW-1185">Reference proteome</keyword>
<name>A0A848KY61_9ACTN</name>
<evidence type="ECO:0000259" key="1">
    <source>
        <dbReference type="Pfam" id="PF05899"/>
    </source>
</evidence>
<dbReference type="SUPFAM" id="SSF51182">
    <property type="entry name" value="RmlC-like cupins"/>
    <property type="match status" value="1"/>
</dbReference>
<reference evidence="2 3" key="1">
    <citation type="submission" date="2020-04" db="EMBL/GenBank/DDBJ databases">
        <title>Gordonia sp. nov. TBRC 11910.</title>
        <authorList>
            <person name="Suriyachadkun C."/>
        </authorList>
    </citation>
    <scope>NUCLEOTIDE SEQUENCE [LARGE SCALE GENOMIC DNA]</scope>
    <source>
        <strain evidence="2 3">TBRC 11910</strain>
    </source>
</reference>
<dbReference type="Gene3D" id="2.60.120.10">
    <property type="entry name" value="Jelly Rolls"/>
    <property type="match status" value="1"/>
</dbReference>
<dbReference type="Proteomes" id="UP000550729">
    <property type="component" value="Unassembled WGS sequence"/>
</dbReference>
<sequence>MEHLLDTISDLPAEPVDPAQVVTGSPTTGFRALAAVAGAEVGVWEITPGVMTDVEVDEVFVILSGSATVTFDDGEVLELRPGVAARLREGDHTTWTVHETLRKVYVS</sequence>
<protein>
    <submittedName>
        <fullName evidence="2">Cupin domain-containing protein</fullName>
    </submittedName>
</protein>
<dbReference type="Pfam" id="PF05899">
    <property type="entry name" value="Cupin_3"/>
    <property type="match status" value="1"/>
</dbReference>
<organism evidence="2 3">
    <name type="scientific">Gordonia asplenii</name>
    <dbReference type="NCBI Taxonomy" id="2725283"/>
    <lineage>
        <taxon>Bacteria</taxon>
        <taxon>Bacillati</taxon>
        <taxon>Actinomycetota</taxon>
        <taxon>Actinomycetes</taxon>
        <taxon>Mycobacteriales</taxon>
        <taxon>Gordoniaceae</taxon>
        <taxon>Gordonia</taxon>
    </lineage>
</organism>
<dbReference type="PANTHER" id="PTHR40943:SF1">
    <property type="entry name" value="CYTOPLASMIC PROTEIN"/>
    <property type="match status" value="1"/>
</dbReference>
<comment type="caution">
    <text evidence="2">The sequence shown here is derived from an EMBL/GenBank/DDBJ whole genome shotgun (WGS) entry which is preliminary data.</text>
</comment>
<dbReference type="RefSeq" id="WP_170195559.1">
    <property type="nucleotide sequence ID" value="NZ_JABBNB010000019.1"/>
</dbReference>
<dbReference type="PANTHER" id="PTHR40943">
    <property type="entry name" value="CYTOPLASMIC PROTEIN-RELATED"/>
    <property type="match status" value="1"/>
</dbReference>
<accession>A0A848KY61</accession>
<dbReference type="InterPro" id="IPR008579">
    <property type="entry name" value="UGlyAH_Cupin_dom"/>
</dbReference>
<dbReference type="InterPro" id="IPR011051">
    <property type="entry name" value="RmlC_Cupin_sf"/>
</dbReference>
<dbReference type="AlphaFoldDB" id="A0A848KY61"/>